<keyword evidence="7" id="KW-1185">Reference proteome</keyword>
<name>A0AAN7IXI0_QUERU</name>
<gene>
    <name evidence="6" type="ORF">RGQ29_015388</name>
</gene>
<dbReference type="InterPro" id="IPR035992">
    <property type="entry name" value="Ricin_B-like_lectins"/>
</dbReference>
<evidence type="ECO:0000259" key="5">
    <source>
        <dbReference type="Pfam" id="PF00150"/>
    </source>
</evidence>
<dbReference type="Proteomes" id="UP001324115">
    <property type="component" value="Unassembled WGS sequence"/>
</dbReference>
<evidence type="ECO:0000256" key="1">
    <source>
        <dbReference type="ARBA" id="ARBA00005641"/>
    </source>
</evidence>
<organism evidence="6 7">
    <name type="scientific">Quercus rubra</name>
    <name type="common">Northern red oak</name>
    <name type="synonym">Quercus borealis</name>
    <dbReference type="NCBI Taxonomy" id="3512"/>
    <lineage>
        <taxon>Eukaryota</taxon>
        <taxon>Viridiplantae</taxon>
        <taxon>Streptophyta</taxon>
        <taxon>Embryophyta</taxon>
        <taxon>Tracheophyta</taxon>
        <taxon>Spermatophyta</taxon>
        <taxon>Magnoliopsida</taxon>
        <taxon>eudicotyledons</taxon>
        <taxon>Gunneridae</taxon>
        <taxon>Pentapetalae</taxon>
        <taxon>rosids</taxon>
        <taxon>fabids</taxon>
        <taxon>Fagales</taxon>
        <taxon>Fagaceae</taxon>
        <taxon>Quercus</taxon>
    </lineage>
</organism>
<protein>
    <recommendedName>
        <fullName evidence="5">Glycoside hydrolase family 5 domain-containing protein</fullName>
    </recommendedName>
</protein>
<dbReference type="EMBL" id="JAXUIC010000003">
    <property type="protein sequence ID" value="KAK4597848.1"/>
    <property type="molecule type" value="Genomic_DNA"/>
</dbReference>
<evidence type="ECO:0000256" key="3">
    <source>
        <dbReference type="ARBA" id="ARBA00023295"/>
    </source>
</evidence>
<dbReference type="Gene3D" id="3.20.20.80">
    <property type="entry name" value="Glycosidases"/>
    <property type="match status" value="1"/>
</dbReference>
<dbReference type="GO" id="GO:0000272">
    <property type="term" value="P:polysaccharide catabolic process"/>
    <property type="evidence" value="ECO:0007669"/>
    <property type="project" value="InterPro"/>
</dbReference>
<reference evidence="6 7" key="1">
    <citation type="journal article" date="2023" name="G3 (Bethesda)">
        <title>A haplotype-resolved chromosome-scale genome for Quercus rubra L. provides insights into the genetics of adaptive traits for red oak species.</title>
        <authorList>
            <person name="Kapoor B."/>
            <person name="Jenkins J."/>
            <person name="Schmutz J."/>
            <person name="Zhebentyayeva T."/>
            <person name="Kuelheim C."/>
            <person name="Coggeshall M."/>
            <person name="Heim C."/>
            <person name="Lasky J.R."/>
            <person name="Leites L."/>
            <person name="Islam-Faridi N."/>
            <person name="Romero-Severson J."/>
            <person name="DeLeo V.L."/>
            <person name="Lucas S.M."/>
            <person name="Lazic D."/>
            <person name="Gailing O."/>
            <person name="Carlson J."/>
            <person name="Staton M."/>
        </authorList>
    </citation>
    <scope>NUCLEOTIDE SEQUENCE [LARGE SCALE GENOMIC DNA]</scope>
    <source>
        <strain evidence="6">Pseudo-F2</strain>
    </source>
</reference>
<accession>A0AAN7IXI0</accession>
<dbReference type="Pfam" id="PF00150">
    <property type="entry name" value="Cellulase"/>
    <property type="match status" value="1"/>
</dbReference>
<evidence type="ECO:0000256" key="4">
    <source>
        <dbReference type="RuleBase" id="RU361153"/>
    </source>
</evidence>
<evidence type="ECO:0000313" key="7">
    <source>
        <dbReference type="Proteomes" id="UP001324115"/>
    </source>
</evidence>
<dbReference type="SUPFAM" id="SSF51445">
    <property type="entry name" value="(Trans)glycosidases"/>
    <property type="match status" value="1"/>
</dbReference>
<keyword evidence="2 4" id="KW-0378">Hydrolase</keyword>
<proteinExistence type="inferred from homology"/>
<dbReference type="InterPro" id="IPR017853">
    <property type="entry name" value="GH"/>
</dbReference>
<evidence type="ECO:0000256" key="2">
    <source>
        <dbReference type="ARBA" id="ARBA00022801"/>
    </source>
</evidence>
<dbReference type="PANTHER" id="PTHR31263:SF44">
    <property type="entry name" value="OS04G0481200 PROTEIN"/>
    <property type="match status" value="1"/>
</dbReference>
<evidence type="ECO:0000313" key="6">
    <source>
        <dbReference type="EMBL" id="KAK4597848.1"/>
    </source>
</evidence>
<comment type="similarity">
    <text evidence="1 4">Belongs to the glycosyl hydrolase 5 (cellulase A) family.</text>
</comment>
<feature type="domain" description="Glycoside hydrolase family 5" evidence="5">
    <location>
        <begin position="53"/>
        <end position="330"/>
    </location>
</feature>
<dbReference type="AlphaFoldDB" id="A0AAN7IXI0"/>
<dbReference type="GO" id="GO:0004553">
    <property type="term" value="F:hydrolase activity, hydrolyzing O-glycosyl compounds"/>
    <property type="evidence" value="ECO:0007669"/>
    <property type="project" value="InterPro"/>
</dbReference>
<keyword evidence="3 4" id="KW-0326">Glycosidase</keyword>
<dbReference type="SUPFAM" id="SSF50370">
    <property type="entry name" value="Ricin B-like lectins"/>
    <property type="match status" value="1"/>
</dbReference>
<comment type="caution">
    <text evidence="6">The sequence shown here is derived from an EMBL/GenBank/DDBJ whole genome shotgun (WGS) entry which is preliminary data.</text>
</comment>
<sequence length="552" mass="61981">MISKPHESKPTIVLPLYTNSRWIVDEGGKRVKLACVNWVSHLEPMVAEGLSKQPMDAISKKIVSMGFNCVRLTWPLFLVTNDSLASLTVRQSFQSLGLFESIAGIQANNPSIIDLPLIKAYQAVVSSLGANNLLVILDNRISKPSSSDGNGFFGNQYFDPDLWMKGLTRMATIFNGVTKVVGMSLRNELQGSGQNVNDWYRYMEKAAEAVHSANPDVLVIISGLSYGKDLSFLRNQQVNLTFTRKLAYEVHWNGLSDAKAWESGNQNEVCKREVDNFMRLSGFLLDQGWPLLVSEFGMDLRGTNVNDNRYINCFIGVVAELDLDWSLWTLVGSYYIREGVIGFNEYYGVLDWNWYENRNSSFLQRISALQSPFRGPGLPEDNLHNVIFHPLTGLCVLRESIYKPLKLGTCNKSEAWKYLPQRTLKLKGTDFCIEAFRLGEPAMLGYTCALSSYQWETISDSKMHLSSKVFNGSRACLDVDSENTVVVNSCKCLSRDNMCDPGSQWFKLVDSTNSSYTSPALELDTAFAYPYRSLNLKCFLVIQGTSIRLGHS</sequence>
<dbReference type="PANTHER" id="PTHR31263">
    <property type="entry name" value="CELLULASE FAMILY PROTEIN (AFU_ORTHOLOGUE AFUA_5G14560)"/>
    <property type="match status" value="1"/>
</dbReference>
<dbReference type="InterPro" id="IPR001547">
    <property type="entry name" value="Glyco_hydro_5"/>
</dbReference>